<dbReference type="PROSITE" id="PS50111">
    <property type="entry name" value="CHEMOTAXIS_TRANSDUC_2"/>
    <property type="match status" value="1"/>
</dbReference>
<organism evidence="11 12">
    <name type="scientific">Leptospira haakeii</name>
    <dbReference type="NCBI Taxonomy" id="2023198"/>
    <lineage>
        <taxon>Bacteria</taxon>
        <taxon>Pseudomonadati</taxon>
        <taxon>Spirochaetota</taxon>
        <taxon>Spirochaetia</taxon>
        <taxon>Leptospirales</taxon>
        <taxon>Leptospiraceae</taxon>
        <taxon>Leptospira</taxon>
    </lineage>
</organism>
<feature type="transmembrane region" description="Helical" evidence="6">
    <location>
        <begin position="198"/>
        <end position="219"/>
    </location>
</feature>
<dbReference type="InterPro" id="IPR013655">
    <property type="entry name" value="PAS_fold_3"/>
</dbReference>
<keyword evidence="2" id="KW-1003">Cell membrane</keyword>
<evidence type="ECO:0000256" key="2">
    <source>
        <dbReference type="ARBA" id="ARBA00022519"/>
    </source>
</evidence>
<dbReference type="SMART" id="SM00283">
    <property type="entry name" value="MA"/>
    <property type="match status" value="1"/>
</dbReference>
<comment type="subcellular location">
    <subcellularLocation>
        <location evidence="1">Cell inner membrane</location>
        <topology evidence="1">Multi-pass membrane protein</topology>
    </subcellularLocation>
</comment>
<feature type="domain" description="T-SNARE coiled-coil homology" evidence="9">
    <location>
        <begin position="432"/>
        <end position="494"/>
    </location>
</feature>
<feature type="domain" description="PAS" evidence="8">
    <location>
        <begin position="21"/>
        <end position="91"/>
    </location>
</feature>
<dbReference type="Pfam" id="PF08447">
    <property type="entry name" value="PAS_3"/>
    <property type="match status" value="1"/>
</dbReference>
<dbReference type="InterPro" id="IPR003660">
    <property type="entry name" value="HAMP_dom"/>
</dbReference>
<keyword evidence="11" id="KW-0675">Receptor</keyword>
<dbReference type="SUPFAM" id="SSF55785">
    <property type="entry name" value="PYP-like sensor domain (PAS domain)"/>
    <property type="match status" value="1"/>
</dbReference>
<keyword evidence="6" id="KW-0472">Membrane</keyword>
<dbReference type="InterPro" id="IPR004090">
    <property type="entry name" value="Chemotax_Me-accpt_rcpt"/>
</dbReference>
<comment type="caution">
    <text evidence="11">The sequence shown here is derived from an EMBL/GenBank/DDBJ whole genome shotgun (WGS) entry which is preliminary data.</text>
</comment>
<feature type="transmembrane region" description="Helical" evidence="6">
    <location>
        <begin position="169"/>
        <end position="192"/>
    </location>
</feature>
<gene>
    <name evidence="11" type="ORF">CH363_18260</name>
</gene>
<comment type="similarity">
    <text evidence="4">Belongs to the methyl-accepting chemotaxis (MCP) protein family.</text>
</comment>
<keyword evidence="12" id="KW-1185">Reference proteome</keyword>
<evidence type="ECO:0000259" key="9">
    <source>
        <dbReference type="PROSITE" id="PS50192"/>
    </source>
</evidence>
<evidence type="ECO:0000313" key="12">
    <source>
        <dbReference type="Proteomes" id="UP000231857"/>
    </source>
</evidence>
<proteinExistence type="inferred from homology"/>
<dbReference type="NCBIfam" id="TIGR00229">
    <property type="entry name" value="sensory_box"/>
    <property type="match status" value="1"/>
</dbReference>
<dbReference type="PROSITE" id="PS50885">
    <property type="entry name" value="HAMP"/>
    <property type="match status" value="1"/>
</dbReference>
<evidence type="ECO:0000256" key="4">
    <source>
        <dbReference type="ARBA" id="ARBA00029447"/>
    </source>
</evidence>
<dbReference type="SUPFAM" id="SSF58104">
    <property type="entry name" value="Methyl-accepting chemotaxis protein (MCP) signaling domain"/>
    <property type="match status" value="1"/>
</dbReference>
<evidence type="ECO:0000256" key="1">
    <source>
        <dbReference type="ARBA" id="ARBA00004429"/>
    </source>
</evidence>
<feature type="domain" description="Methyl-accepting transducer" evidence="7">
    <location>
        <begin position="280"/>
        <end position="516"/>
    </location>
</feature>
<keyword evidence="3 5" id="KW-0807">Transducer</keyword>
<keyword evidence="6" id="KW-0812">Transmembrane</keyword>
<dbReference type="PROSITE" id="PS50112">
    <property type="entry name" value="PAS"/>
    <property type="match status" value="1"/>
</dbReference>
<dbReference type="Gene3D" id="3.30.450.20">
    <property type="entry name" value="PAS domain"/>
    <property type="match status" value="1"/>
</dbReference>
<dbReference type="SMART" id="SM00304">
    <property type="entry name" value="HAMP"/>
    <property type="match status" value="1"/>
</dbReference>
<keyword evidence="2" id="KW-0997">Cell inner membrane</keyword>
<dbReference type="PRINTS" id="PR00260">
    <property type="entry name" value="CHEMTRNSDUCR"/>
</dbReference>
<dbReference type="EMBL" id="NPEI01000017">
    <property type="protein sequence ID" value="PKA14458.1"/>
    <property type="molecule type" value="Genomic_DNA"/>
</dbReference>
<dbReference type="Gene3D" id="1.10.287.950">
    <property type="entry name" value="Methyl-accepting chemotaxis protein"/>
    <property type="match status" value="1"/>
</dbReference>
<dbReference type="PANTHER" id="PTHR32089:SF112">
    <property type="entry name" value="LYSOZYME-LIKE PROTEIN-RELATED"/>
    <property type="match status" value="1"/>
</dbReference>
<dbReference type="Pfam" id="PF00672">
    <property type="entry name" value="HAMP"/>
    <property type="match status" value="1"/>
</dbReference>
<feature type="domain" description="HAMP" evidence="10">
    <location>
        <begin position="216"/>
        <end position="268"/>
    </location>
</feature>
<evidence type="ECO:0000259" key="8">
    <source>
        <dbReference type="PROSITE" id="PS50112"/>
    </source>
</evidence>
<dbReference type="InterPro" id="IPR035965">
    <property type="entry name" value="PAS-like_dom_sf"/>
</dbReference>
<evidence type="ECO:0000256" key="3">
    <source>
        <dbReference type="ARBA" id="ARBA00023224"/>
    </source>
</evidence>
<evidence type="ECO:0000259" key="10">
    <source>
        <dbReference type="PROSITE" id="PS50885"/>
    </source>
</evidence>
<dbReference type="PROSITE" id="PS50192">
    <property type="entry name" value="T_SNARE"/>
    <property type="match status" value="1"/>
</dbReference>
<dbReference type="PANTHER" id="PTHR32089">
    <property type="entry name" value="METHYL-ACCEPTING CHEMOTAXIS PROTEIN MCPB"/>
    <property type="match status" value="1"/>
</dbReference>
<dbReference type="RefSeq" id="WP_100725059.1">
    <property type="nucleotide sequence ID" value="NZ_NPEG01000017.1"/>
</dbReference>
<dbReference type="Proteomes" id="UP000231857">
    <property type="component" value="Unassembled WGS sequence"/>
</dbReference>
<keyword evidence="6" id="KW-1133">Transmembrane helix</keyword>
<evidence type="ECO:0000256" key="6">
    <source>
        <dbReference type="SAM" id="Phobius"/>
    </source>
</evidence>
<dbReference type="InterPro" id="IPR000014">
    <property type="entry name" value="PAS"/>
</dbReference>
<dbReference type="InterPro" id="IPR004089">
    <property type="entry name" value="MCPsignal_dom"/>
</dbReference>
<sequence>MLGFVLQSKEKESERKQMSVSVTDHERTVKEGTTLVSMTDLKGRVIYANKEFLEIAGLNDEELIGKPHNVVRHPDIPRSVFKDFWDTIQSGKPWRGTVKNRSKNGDHYWVDANVAPKVENGNIVGFMSVRRTPTRQQIEAASKLYSDILAGKRQLEPTKKRKISIKAKLFSFIFLSVLGLGSLTISEFMGLIPEVSFGIAGTFAAVQIFLGVYLTFYILKPLKEATDIANKIATGDLSVNIAHNRNDELGELGKAILNMLINTAALISRLKENGDILFSSAQELSGASLNLSSGIEEMSQQSQTIAAAATQMNQNLNVVSSSIEEMSVSVGEVAKKAADSAKIAREANSTAIETSRLVKELGENADEIGNVIESISNIAAQTKLLALNAAIEAAGAGEAGKGFAVVASEVKELARQSAESSEEIKSKISAIQKSTERVIESIGKITSVIAEVNEISGSIASAVEEQSITTKEIAANVSQTSLTSNDVTKNINGISTASLDGAKDSSSVSKLSQSLQDLAAGLTMLVNQFKISNTSSDR</sequence>
<dbReference type="CDD" id="cd06225">
    <property type="entry name" value="HAMP"/>
    <property type="match status" value="1"/>
</dbReference>
<reference evidence="11 12" key="1">
    <citation type="submission" date="2017-07" db="EMBL/GenBank/DDBJ databases">
        <title>Leptospira spp. isolated from tropical soils.</title>
        <authorList>
            <person name="Thibeaux R."/>
            <person name="Iraola G."/>
            <person name="Ferres I."/>
            <person name="Bierque E."/>
            <person name="Girault D."/>
            <person name="Soupe-Gilbert M.-E."/>
            <person name="Picardeau M."/>
            <person name="Goarant C."/>
        </authorList>
    </citation>
    <scope>NUCLEOTIDE SEQUENCE [LARGE SCALE GENOMIC DNA]</scope>
    <source>
        <strain evidence="11 12">ATI7-C-A2</strain>
    </source>
</reference>
<dbReference type="CDD" id="cd00130">
    <property type="entry name" value="PAS"/>
    <property type="match status" value="1"/>
</dbReference>
<name>A0ABX4PJ94_9LEPT</name>
<dbReference type="InterPro" id="IPR000727">
    <property type="entry name" value="T_SNARE_dom"/>
</dbReference>
<evidence type="ECO:0000313" key="11">
    <source>
        <dbReference type="EMBL" id="PKA14458.1"/>
    </source>
</evidence>
<accession>A0ABX4PJ94</accession>
<dbReference type="Pfam" id="PF00015">
    <property type="entry name" value="MCPsignal"/>
    <property type="match status" value="1"/>
</dbReference>
<evidence type="ECO:0000259" key="7">
    <source>
        <dbReference type="PROSITE" id="PS50111"/>
    </source>
</evidence>
<protein>
    <submittedName>
        <fullName evidence="11">Aerotaxis receptor Aer</fullName>
    </submittedName>
</protein>
<evidence type="ECO:0000256" key="5">
    <source>
        <dbReference type="PROSITE-ProRule" id="PRU00284"/>
    </source>
</evidence>